<reference evidence="2 3" key="1">
    <citation type="journal article" date="2021" name="Nat. Commun.">
        <title>Genetic determinants of endophytism in the Arabidopsis root mycobiome.</title>
        <authorList>
            <person name="Mesny F."/>
            <person name="Miyauchi S."/>
            <person name="Thiergart T."/>
            <person name="Pickel B."/>
            <person name="Atanasova L."/>
            <person name="Karlsson M."/>
            <person name="Huettel B."/>
            <person name="Barry K.W."/>
            <person name="Haridas S."/>
            <person name="Chen C."/>
            <person name="Bauer D."/>
            <person name="Andreopoulos W."/>
            <person name="Pangilinan J."/>
            <person name="LaButti K."/>
            <person name="Riley R."/>
            <person name="Lipzen A."/>
            <person name="Clum A."/>
            <person name="Drula E."/>
            <person name="Henrissat B."/>
            <person name="Kohler A."/>
            <person name="Grigoriev I.V."/>
            <person name="Martin F.M."/>
            <person name="Hacquard S."/>
        </authorList>
    </citation>
    <scope>NUCLEOTIDE SEQUENCE [LARGE SCALE GENOMIC DNA]</scope>
    <source>
        <strain evidence="2 3">MPI-CAGE-CH-0241</strain>
    </source>
</reference>
<dbReference type="AlphaFoldDB" id="A0A9P8VVM6"/>
<keyword evidence="3" id="KW-1185">Reference proteome</keyword>
<sequence length="250" mass="27237">MSSASGWLVDQDCSLVPRGDDCLTQLTHGSLILGQGHTPGEALCHPSTWRLDLHQDEDSLIQCLPSPDVSFLLLPVRCSIVSRAPENQQPRLVSVWQWVPLPSMSDTQQGPFAPVWTPLRPGEPTGRDPISTSLGPGADLGLGSLTRLWCVQFDLNWLEEPPSLAGAENEDGEDDGDGGTQKWQRISARGELITVPSSLLASLLFASGVILRPLEHFTVADRASSPIRPFTMPMPSHTKNAKSERRFSSK</sequence>
<feature type="compositionally biased region" description="Acidic residues" evidence="1">
    <location>
        <begin position="168"/>
        <end position="177"/>
    </location>
</feature>
<feature type="region of interest" description="Disordered" evidence="1">
    <location>
        <begin position="162"/>
        <end position="181"/>
    </location>
</feature>
<feature type="region of interest" description="Disordered" evidence="1">
    <location>
        <begin position="228"/>
        <end position="250"/>
    </location>
</feature>
<name>A0A9P8VVM6_9HYPO</name>
<proteinExistence type="predicted"/>
<organism evidence="2 3">
    <name type="scientific">Thelonectria olida</name>
    <dbReference type="NCBI Taxonomy" id="1576542"/>
    <lineage>
        <taxon>Eukaryota</taxon>
        <taxon>Fungi</taxon>
        <taxon>Dikarya</taxon>
        <taxon>Ascomycota</taxon>
        <taxon>Pezizomycotina</taxon>
        <taxon>Sordariomycetes</taxon>
        <taxon>Hypocreomycetidae</taxon>
        <taxon>Hypocreales</taxon>
        <taxon>Nectriaceae</taxon>
        <taxon>Thelonectria</taxon>
    </lineage>
</organism>
<dbReference type="EMBL" id="JAGPYM010000037">
    <property type="protein sequence ID" value="KAH6874707.1"/>
    <property type="molecule type" value="Genomic_DNA"/>
</dbReference>
<gene>
    <name evidence="2" type="ORF">B0T10DRAFT_465492</name>
</gene>
<evidence type="ECO:0000313" key="3">
    <source>
        <dbReference type="Proteomes" id="UP000777438"/>
    </source>
</evidence>
<protein>
    <submittedName>
        <fullName evidence="2">Uncharacterized protein</fullName>
    </submittedName>
</protein>
<evidence type="ECO:0000313" key="2">
    <source>
        <dbReference type="EMBL" id="KAH6874707.1"/>
    </source>
</evidence>
<dbReference type="Proteomes" id="UP000777438">
    <property type="component" value="Unassembled WGS sequence"/>
</dbReference>
<comment type="caution">
    <text evidence="2">The sequence shown here is derived from an EMBL/GenBank/DDBJ whole genome shotgun (WGS) entry which is preliminary data.</text>
</comment>
<feature type="compositionally biased region" description="Basic and acidic residues" evidence="1">
    <location>
        <begin position="241"/>
        <end position="250"/>
    </location>
</feature>
<accession>A0A9P8VVM6</accession>
<evidence type="ECO:0000256" key="1">
    <source>
        <dbReference type="SAM" id="MobiDB-lite"/>
    </source>
</evidence>